<keyword evidence="4 6" id="KW-1133">Transmembrane helix</keyword>
<evidence type="ECO:0000313" key="8">
    <source>
        <dbReference type="EMBL" id="BAU99961.1"/>
    </source>
</evidence>
<dbReference type="PROSITE" id="PS50850">
    <property type="entry name" value="MFS"/>
    <property type="match status" value="1"/>
</dbReference>
<name>A0A173LZM0_9MICO</name>
<dbReference type="GO" id="GO:0005886">
    <property type="term" value="C:plasma membrane"/>
    <property type="evidence" value="ECO:0007669"/>
    <property type="project" value="UniProtKB-SubCell"/>
</dbReference>
<dbReference type="InterPro" id="IPR050495">
    <property type="entry name" value="ATG22/LtaA_families"/>
</dbReference>
<dbReference type="EMBL" id="AP017457">
    <property type="protein sequence ID" value="BAU99961.1"/>
    <property type="molecule type" value="Genomic_DNA"/>
</dbReference>
<dbReference type="AlphaFoldDB" id="A0A173LZM0"/>
<dbReference type="KEGG" id="amin:AUMI_114190"/>
<feature type="transmembrane region" description="Helical" evidence="6">
    <location>
        <begin position="412"/>
        <end position="436"/>
    </location>
</feature>
<evidence type="ECO:0000256" key="2">
    <source>
        <dbReference type="ARBA" id="ARBA00022448"/>
    </source>
</evidence>
<reference evidence="8 9" key="1">
    <citation type="journal article" date="2016" name="Genome Announc.">
        <title>Complete Genome Sequence of Aurantimicrobium minutum Type Strain KNCT, a Planktonic Ultramicrobacterium Isolated from River Water.</title>
        <authorList>
            <person name="Nakai R."/>
            <person name="Fujisawa T."/>
            <person name="Nakamura Y."/>
            <person name="Nishide H."/>
            <person name="Uchiyama I."/>
            <person name="Baba T."/>
            <person name="Toyoda A."/>
            <person name="Fujiyama A."/>
            <person name="Naganuma T."/>
            <person name="Niki H."/>
        </authorList>
    </citation>
    <scope>NUCLEOTIDE SEQUENCE [LARGE SCALE GENOMIC DNA]</scope>
    <source>
        <strain evidence="8 9">KNC</strain>
    </source>
</reference>
<feature type="transmembrane region" description="Helical" evidence="6">
    <location>
        <begin position="149"/>
        <end position="169"/>
    </location>
</feature>
<feature type="transmembrane region" description="Helical" evidence="6">
    <location>
        <begin position="377"/>
        <end position="400"/>
    </location>
</feature>
<evidence type="ECO:0000256" key="1">
    <source>
        <dbReference type="ARBA" id="ARBA00004651"/>
    </source>
</evidence>
<feature type="transmembrane region" description="Helical" evidence="6">
    <location>
        <begin position="322"/>
        <end position="340"/>
    </location>
</feature>
<feature type="transmembrane region" description="Helical" evidence="6">
    <location>
        <begin position="190"/>
        <end position="212"/>
    </location>
</feature>
<evidence type="ECO:0000256" key="3">
    <source>
        <dbReference type="ARBA" id="ARBA00022692"/>
    </source>
</evidence>
<evidence type="ECO:0000256" key="6">
    <source>
        <dbReference type="SAM" id="Phobius"/>
    </source>
</evidence>
<accession>A0A173LZM0</accession>
<keyword evidence="5 6" id="KW-0472">Membrane</keyword>
<feature type="transmembrane region" description="Helical" evidence="6">
    <location>
        <begin position="124"/>
        <end position="143"/>
    </location>
</feature>
<dbReference type="SUPFAM" id="SSF103473">
    <property type="entry name" value="MFS general substrate transporter"/>
    <property type="match status" value="1"/>
</dbReference>
<dbReference type="PANTHER" id="PTHR23519:SF1">
    <property type="entry name" value="AUTOPHAGY-RELATED PROTEIN 22"/>
    <property type="match status" value="1"/>
</dbReference>
<evidence type="ECO:0000259" key="7">
    <source>
        <dbReference type="PROSITE" id="PS50850"/>
    </source>
</evidence>
<evidence type="ECO:0000256" key="4">
    <source>
        <dbReference type="ARBA" id="ARBA00022989"/>
    </source>
</evidence>
<dbReference type="PANTHER" id="PTHR23519">
    <property type="entry name" value="AUTOPHAGY-RELATED PROTEIN 22"/>
    <property type="match status" value="1"/>
</dbReference>
<evidence type="ECO:0000256" key="5">
    <source>
        <dbReference type="ARBA" id="ARBA00023136"/>
    </source>
</evidence>
<comment type="subcellular location">
    <subcellularLocation>
        <location evidence="1">Cell membrane</location>
        <topology evidence="1">Multi-pass membrane protein</topology>
    </subcellularLocation>
</comment>
<feature type="transmembrane region" description="Helical" evidence="6">
    <location>
        <begin position="93"/>
        <end position="112"/>
    </location>
</feature>
<proteinExistence type="predicted"/>
<dbReference type="InterPro" id="IPR036259">
    <property type="entry name" value="MFS_trans_sf"/>
</dbReference>
<evidence type="ECO:0000313" key="9">
    <source>
        <dbReference type="Proteomes" id="UP000243847"/>
    </source>
</evidence>
<dbReference type="Pfam" id="PF11700">
    <property type="entry name" value="ATG22"/>
    <property type="match status" value="1"/>
</dbReference>
<feature type="transmembrane region" description="Helical" evidence="6">
    <location>
        <begin position="287"/>
        <end position="310"/>
    </location>
</feature>
<feature type="transmembrane region" description="Helical" evidence="6">
    <location>
        <begin position="232"/>
        <end position="251"/>
    </location>
</feature>
<dbReference type="Proteomes" id="UP000243847">
    <property type="component" value="Chromosome sequence1"/>
</dbReference>
<gene>
    <name evidence="8" type="ORF">AUMI_114190</name>
</gene>
<keyword evidence="3 6" id="KW-0812">Transmembrane</keyword>
<feature type="transmembrane region" description="Helical" evidence="6">
    <location>
        <begin position="30"/>
        <end position="53"/>
    </location>
</feature>
<sequence length="468" mass="49891">MEMWEGYPELMSSTGAVEVKIPRKQVISWALWDWGTSAFSVLITTFVFARYIVSSYFIDPEIVQAYEAAGGEGVATGPALENFQAAEANLTSWVGWALAIGGVAVALVAPIVGQRTDAGGKRKLWLGINTGIVIAATFGMFFVEGTPQFFVMGIVLLTVGNVFYEMANVNYNAMLLQVSTPKTMGRVSGFGWGMGYFGGIFVLLIALIGFVLGDPPYWFGITTEAGMNIRAVTVLAAVWALVFSLPVLFNVPENTATTPGHKAGIIESYNILFRKIADLYKNARPTFYFLLASAVFRDGLAAVFAFGGILAGTVFGLSFTEVILFAIGGNLVAGIGVLFSGWIDDKIGSKRVIVIALAGLVVTGIALFFFHDGGATAFWIGGLMLTFFVGPAQASARAYLGHLAPEGQEGEIFGLYATTGRAVSFLAPSLFALFVLLGGATYFGILGIVVVLLAGLLLMLPLRAKFIR</sequence>
<dbReference type="InterPro" id="IPR024671">
    <property type="entry name" value="Atg22-like"/>
</dbReference>
<feature type="transmembrane region" description="Helical" evidence="6">
    <location>
        <begin position="352"/>
        <end position="371"/>
    </location>
</feature>
<organism evidence="8 9">
    <name type="scientific">Aurantimicrobium minutum</name>
    <dbReference type="NCBI Taxonomy" id="708131"/>
    <lineage>
        <taxon>Bacteria</taxon>
        <taxon>Bacillati</taxon>
        <taxon>Actinomycetota</taxon>
        <taxon>Actinomycetes</taxon>
        <taxon>Micrococcales</taxon>
        <taxon>Microbacteriaceae</taxon>
        <taxon>Aurantimicrobium</taxon>
    </lineage>
</organism>
<dbReference type="GO" id="GO:0022857">
    <property type="term" value="F:transmembrane transporter activity"/>
    <property type="evidence" value="ECO:0007669"/>
    <property type="project" value="InterPro"/>
</dbReference>
<protein>
    <submittedName>
        <fullName evidence="8">Major facilitator superfamily transporter</fullName>
    </submittedName>
</protein>
<dbReference type="Gene3D" id="1.20.1250.20">
    <property type="entry name" value="MFS general substrate transporter like domains"/>
    <property type="match status" value="1"/>
</dbReference>
<feature type="transmembrane region" description="Helical" evidence="6">
    <location>
        <begin position="442"/>
        <end position="462"/>
    </location>
</feature>
<keyword evidence="2" id="KW-0813">Transport</keyword>
<feature type="domain" description="Major facilitator superfamily (MFS) profile" evidence="7">
    <location>
        <begin position="45"/>
        <end position="465"/>
    </location>
</feature>
<dbReference type="InterPro" id="IPR020846">
    <property type="entry name" value="MFS_dom"/>
</dbReference>